<sequence>MASSSVDPLYDLFMNKGFVPREIVTTGINAMICCVGIGLNSCLVYVTIKKKKRLTLIRSDHSIALHDSGRFLCIFLPHSSFLEVASKFVIFAFGINYITLRTCYYIQFVPLIGTGIALMLQLCIGLDRLIGVIFPFWYKANGKYVTFKVFIGICLIKTLLNGLSAYMEAPRIGKIPEQVKKLTISLSILMSIGLICYILNIFFARVISPLINLDTFTIEYFVFPISLALQSMAYGSSAPVLYFCNAQYRNAFRTQFWHQTTQDLSVPLVGSERLNLWRGQKITHKEEGKWDAPVAQLEELPTDWVEDVAPDGCPTVASEAIDDLSVPLVGSERLKRLWRGQKITHKEEGKWDAPVAQSEELPTDWVEDVGSSPTRG</sequence>
<feature type="transmembrane region" description="Helical" evidence="6">
    <location>
        <begin position="23"/>
        <end position="48"/>
    </location>
</feature>
<dbReference type="AlphaFoldDB" id="A0A914HW44"/>
<dbReference type="Proteomes" id="UP000887572">
    <property type="component" value="Unplaced"/>
</dbReference>
<comment type="subcellular location">
    <subcellularLocation>
        <location evidence="1">Membrane</location>
    </subcellularLocation>
</comment>
<feature type="transmembrane region" description="Helical" evidence="6">
    <location>
        <begin position="104"/>
        <end position="124"/>
    </location>
</feature>
<keyword evidence="3 6" id="KW-1133">Transmembrane helix</keyword>
<dbReference type="SMART" id="SM01381">
    <property type="entry name" value="7TM_GPCR_Srsx"/>
    <property type="match status" value="1"/>
</dbReference>
<keyword evidence="2 6" id="KW-0812">Transmembrane</keyword>
<feature type="transmembrane region" description="Helical" evidence="6">
    <location>
        <begin position="186"/>
        <end position="208"/>
    </location>
</feature>
<evidence type="ECO:0000256" key="2">
    <source>
        <dbReference type="ARBA" id="ARBA00022692"/>
    </source>
</evidence>
<evidence type="ECO:0000256" key="5">
    <source>
        <dbReference type="SAM" id="MobiDB-lite"/>
    </source>
</evidence>
<organism evidence="7 8">
    <name type="scientific">Globodera rostochiensis</name>
    <name type="common">Golden nematode worm</name>
    <name type="synonym">Heterodera rostochiensis</name>
    <dbReference type="NCBI Taxonomy" id="31243"/>
    <lineage>
        <taxon>Eukaryota</taxon>
        <taxon>Metazoa</taxon>
        <taxon>Ecdysozoa</taxon>
        <taxon>Nematoda</taxon>
        <taxon>Chromadorea</taxon>
        <taxon>Rhabditida</taxon>
        <taxon>Tylenchina</taxon>
        <taxon>Tylenchomorpha</taxon>
        <taxon>Tylenchoidea</taxon>
        <taxon>Heteroderidae</taxon>
        <taxon>Heteroderinae</taxon>
        <taxon>Globodera</taxon>
    </lineage>
</organism>
<dbReference type="PANTHER" id="PTHR23360:SF5">
    <property type="entry name" value="G-PROTEIN COUPLED RECEPTORS FAMILY 1 PROFILE DOMAIN-CONTAINING PROTEIN"/>
    <property type="match status" value="1"/>
</dbReference>
<evidence type="ECO:0000313" key="8">
    <source>
        <dbReference type="WBParaSite" id="Gr19_v10_g4561.t1"/>
    </source>
</evidence>
<evidence type="ECO:0000256" key="3">
    <source>
        <dbReference type="ARBA" id="ARBA00022989"/>
    </source>
</evidence>
<evidence type="ECO:0000256" key="4">
    <source>
        <dbReference type="ARBA" id="ARBA00023136"/>
    </source>
</evidence>
<dbReference type="WBParaSite" id="Gr19_v10_g4561.t1">
    <property type="protein sequence ID" value="Gr19_v10_g4561.t1"/>
    <property type="gene ID" value="Gr19_v10_g4561"/>
</dbReference>
<protein>
    <submittedName>
        <fullName evidence="8">Uncharacterized protein</fullName>
    </submittedName>
</protein>
<proteinExistence type="predicted"/>
<dbReference type="InterPro" id="IPR000276">
    <property type="entry name" value="GPCR_Rhodpsn"/>
</dbReference>
<feature type="region of interest" description="Disordered" evidence="5">
    <location>
        <begin position="345"/>
        <end position="376"/>
    </location>
</feature>
<name>A0A914HW44_GLORO</name>
<dbReference type="SUPFAM" id="SSF81321">
    <property type="entry name" value="Family A G protein-coupled receptor-like"/>
    <property type="match status" value="1"/>
</dbReference>
<reference evidence="8" key="1">
    <citation type="submission" date="2022-11" db="UniProtKB">
        <authorList>
            <consortium name="WormBaseParasite"/>
        </authorList>
    </citation>
    <scope>IDENTIFICATION</scope>
</reference>
<feature type="transmembrane region" description="Helical" evidence="6">
    <location>
        <begin position="220"/>
        <end position="243"/>
    </location>
</feature>
<keyword evidence="7" id="KW-1185">Reference proteome</keyword>
<dbReference type="GO" id="GO:0016020">
    <property type="term" value="C:membrane"/>
    <property type="evidence" value="ECO:0007669"/>
    <property type="project" value="UniProtKB-SubCell"/>
</dbReference>
<accession>A0A914HW44</accession>
<evidence type="ECO:0000256" key="6">
    <source>
        <dbReference type="SAM" id="Phobius"/>
    </source>
</evidence>
<dbReference type="Gene3D" id="1.20.1070.10">
    <property type="entry name" value="Rhodopsin 7-helix transmembrane proteins"/>
    <property type="match status" value="1"/>
</dbReference>
<evidence type="ECO:0000256" key="1">
    <source>
        <dbReference type="ARBA" id="ARBA00004370"/>
    </source>
</evidence>
<dbReference type="PANTHER" id="PTHR23360">
    <property type="entry name" value="G-PROTEIN COUPLED RECEPTORS FAMILY 1 PROFILE DOMAIN-CONTAINING PROTEIN-RELATED"/>
    <property type="match status" value="1"/>
</dbReference>
<keyword evidence="4 6" id="KW-0472">Membrane</keyword>
<dbReference type="InterPro" id="IPR019424">
    <property type="entry name" value="7TM_GPCR_Srsx"/>
</dbReference>
<dbReference type="Pfam" id="PF10320">
    <property type="entry name" value="7TM_GPCR_Srsx"/>
    <property type="match status" value="1"/>
</dbReference>
<dbReference type="GO" id="GO:0004930">
    <property type="term" value="F:G protein-coupled receptor activity"/>
    <property type="evidence" value="ECO:0007669"/>
    <property type="project" value="InterPro"/>
</dbReference>
<dbReference type="InterPro" id="IPR047130">
    <property type="entry name" value="7TM_GPCR_Srsx_nematod"/>
</dbReference>
<feature type="transmembrane region" description="Helical" evidence="6">
    <location>
        <begin position="145"/>
        <end position="166"/>
    </location>
</feature>
<evidence type="ECO:0000313" key="7">
    <source>
        <dbReference type="Proteomes" id="UP000887572"/>
    </source>
</evidence>